<dbReference type="AlphaFoldDB" id="A0A8T3C8B9"/>
<evidence type="ECO:0000313" key="2">
    <source>
        <dbReference type="Proteomes" id="UP000829196"/>
    </source>
</evidence>
<sequence length="100" mass="11577">MFYKCNSYIFCQLYFLIYLHFFSEWHLRLYICFLLSYFARYIRCCIVNDQAASIAYKLLSGSATAGTLGLVRSGINEPFICLELLSGCATVRYDFCNLNS</sequence>
<keyword evidence="2" id="KW-1185">Reference proteome</keyword>
<protein>
    <submittedName>
        <fullName evidence="1">Uncharacterized protein</fullName>
    </submittedName>
</protein>
<accession>A0A8T3C8B9</accession>
<comment type="caution">
    <text evidence="1">The sequence shown here is derived from an EMBL/GenBank/DDBJ whole genome shotgun (WGS) entry which is preliminary data.</text>
</comment>
<proteinExistence type="predicted"/>
<evidence type="ECO:0000313" key="1">
    <source>
        <dbReference type="EMBL" id="KAI0527352.1"/>
    </source>
</evidence>
<organism evidence="1 2">
    <name type="scientific">Dendrobium nobile</name>
    <name type="common">Orchid</name>
    <dbReference type="NCBI Taxonomy" id="94219"/>
    <lineage>
        <taxon>Eukaryota</taxon>
        <taxon>Viridiplantae</taxon>
        <taxon>Streptophyta</taxon>
        <taxon>Embryophyta</taxon>
        <taxon>Tracheophyta</taxon>
        <taxon>Spermatophyta</taxon>
        <taxon>Magnoliopsida</taxon>
        <taxon>Liliopsida</taxon>
        <taxon>Asparagales</taxon>
        <taxon>Orchidaceae</taxon>
        <taxon>Epidendroideae</taxon>
        <taxon>Malaxideae</taxon>
        <taxon>Dendrobiinae</taxon>
        <taxon>Dendrobium</taxon>
    </lineage>
</organism>
<name>A0A8T3C8B9_DENNO</name>
<dbReference type="EMBL" id="JAGYWB010000003">
    <property type="protein sequence ID" value="KAI0527352.1"/>
    <property type="molecule type" value="Genomic_DNA"/>
</dbReference>
<dbReference type="Proteomes" id="UP000829196">
    <property type="component" value="Unassembled WGS sequence"/>
</dbReference>
<gene>
    <name evidence="1" type="ORF">KFK09_002952</name>
</gene>
<reference evidence="1" key="1">
    <citation type="journal article" date="2022" name="Front. Genet.">
        <title>Chromosome-Scale Assembly of the Dendrobium nobile Genome Provides Insights Into the Molecular Mechanism of the Biosynthesis of the Medicinal Active Ingredient of Dendrobium.</title>
        <authorList>
            <person name="Xu Q."/>
            <person name="Niu S.-C."/>
            <person name="Li K.-L."/>
            <person name="Zheng P.-J."/>
            <person name="Zhang X.-J."/>
            <person name="Jia Y."/>
            <person name="Liu Y."/>
            <person name="Niu Y.-X."/>
            <person name="Yu L.-H."/>
            <person name="Chen D.-F."/>
            <person name="Zhang G.-Q."/>
        </authorList>
    </citation>
    <scope>NUCLEOTIDE SEQUENCE</scope>
    <source>
        <tissue evidence="1">Leaf</tissue>
    </source>
</reference>